<dbReference type="EMBL" id="JABEXW010001708">
    <property type="protein sequence ID" value="KAF4943139.1"/>
    <property type="molecule type" value="Genomic_DNA"/>
</dbReference>
<evidence type="ECO:0000313" key="3">
    <source>
        <dbReference type="Proteomes" id="UP000622797"/>
    </source>
</evidence>
<organism evidence="2 3">
    <name type="scientific">Fusarium sarcochroum</name>
    <dbReference type="NCBI Taxonomy" id="1208366"/>
    <lineage>
        <taxon>Eukaryota</taxon>
        <taxon>Fungi</taxon>
        <taxon>Dikarya</taxon>
        <taxon>Ascomycota</taxon>
        <taxon>Pezizomycotina</taxon>
        <taxon>Sordariomycetes</taxon>
        <taxon>Hypocreomycetidae</taxon>
        <taxon>Hypocreales</taxon>
        <taxon>Nectriaceae</taxon>
        <taxon>Fusarium</taxon>
        <taxon>Fusarium lateritium species complex</taxon>
    </lineage>
</organism>
<gene>
    <name evidence="2" type="ORF">FSARC_15024</name>
</gene>
<protein>
    <recommendedName>
        <fullName evidence="4">LysM domain-containing protein</fullName>
    </recommendedName>
</protein>
<proteinExistence type="predicted"/>
<feature type="signal peptide" evidence="1">
    <location>
        <begin position="1"/>
        <end position="20"/>
    </location>
</feature>
<reference evidence="2" key="1">
    <citation type="journal article" date="2020" name="BMC Genomics">
        <title>Correction to: Identification and distribution of gene clusters required for synthesis of sphingolipid metabolism inhibitors in diverse species of the filamentous fungus Fusarium.</title>
        <authorList>
            <person name="Kim H.S."/>
            <person name="Lohmar J.M."/>
            <person name="Busman M."/>
            <person name="Brown D.W."/>
            <person name="Naumann T.A."/>
            <person name="Divon H.H."/>
            <person name="Lysoe E."/>
            <person name="Uhlig S."/>
            <person name="Proctor R.H."/>
        </authorList>
    </citation>
    <scope>NUCLEOTIDE SEQUENCE</scope>
    <source>
        <strain evidence="2">NRRL 20472</strain>
    </source>
</reference>
<reference evidence="2" key="2">
    <citation type="submission" date="2020-05" db="EMBL/GenBank/DDBJ databases">
        <authorList>
            <person name="Kim H.-S."/>
            <person name="Proctor R.H."/>
            <person name="Brown D.W."/>
        </authorList>
    </citation>
    <scope>NUCLEOTIDE SEQUENCE</scope>
    <source>
        <strain evidence="2">NRRL 20472</strain>
    </source>
</reference>
<dbReference type="AlphaFoldDB" id="A0A8H4SPI1"/>
<evidence type="ECO:0000256" key="1">
    <source>
        <dbReference type="SAM" id="SignalP"/>
    </source>
</evidence>
<name>A0A8H4SPI1_9HYPO</name>
<comment type="caution">
    <text evidence="2">The sequence shown here is derived from an EMBL/GenBank/DDBJ whole genome shotgun (WGS) entry which is preliminary data.</text>
</comment>
<evidence type="ECO:0008006" key="4">
    <source>
        <dbReference type="Google" id="ProtNLM"/>
    </source>
</evidence>
<keyword evidence="1" id="KW-0732">Signal</keyword>
<sequence length="454" mass="49357">MRACWRIGIFVVCWTSVASASCTTAKWQPRAGQTIDLVLKALDITIQDLEALNPAIDYSGIGTFPEYNVPYKKQLLYGSWDANCPHLLHIPFQSPALIRASTLSGSEKGGSHTHTCELQTGTGSYVMTGTGVVAQPTSMACKAQELSITTISGSICQRSDSTDIPSDPPGRSTISERYDVEAIGTLMTYLRAASAGIAFSGEGEETTAAFDDDRISSRAVHSQESTGESISTTKGRLDSMMGELYTHLKQRETSWPTTTTTTTTTTTVEQTARTTTKGTKVSTTIPTTEDDRRTLTTKLQDDRSLVLITSTVTELEKETITRASPGQMTLPSPICGDESDFPGHVEIDYQRVRDTSFEWCQSPTVLGLMEVGEKCVVDVQHDSLDVLYEYSICWADDCIGEPQNRQKPLGEKGPGCELILQDTWKACNNGGVGGQVQAGCLIYKLRAGVRKGQR</sequence>
<feature type="chain" id="PRO_5034446885" description="LysM domain-containing protein" evidence="1">
    <location>
        <begin position="21"/>
        <end position="454"/>
    </location>
</feature>
<keyword evidence="3" id="KW-1185">Reference proteome</keyword>
<evidence type="ECO:0000313" key="2">
    <source>
        <dbReference type="EMBL" id="KAF4943139.1"/>
    </source>
</evidence>
<dbReference type="PROSITE" id="PS51257">
    <property type="entry name" value="PROKAR_LIPOPROTEIN"/>
    <property type="match status" value="1"/>
</dbReference>
<dbReference type="Proteomes" id="UP000622797">
    <property type="component" value="Unassembled WGS sequence"/>
</dbReference>
<dbReference type="OrthoDB" id="1896086at2759"/>
<accession>A0A8H4SPI1</accession>